<dbReference type="OrthoDB" id="188276at2759"/>
<dbReference type="GO" id="GO:0005525">
    <property type="term" value="F:GTP binding"/>
    <property type="evidence" value="ECO:0007669"/>
    <property type="project" value="UniProtKB-KW"/>
</dbReference>
<name>A0A164ZPD9_9AGAM</name>
<feature type="domain" description="MnmE helical" evidence="8">
    <location>
        <begin position="167"/>
        <end position="499"/>
    </location>
</feature>
<dbReference type="Gene3D" id="3.30.1360.120">
    <property type="entry name" value="Probable tRNA modification gtpase trme, domain 1"/>
    <property type="match status" value="1"/>
</dbReference>
<dbReference type="STRING" id="1314777.A0A164ZPD9"/>
<evidence type="ECO:0000313" key="9">
    <source>
        <dbReference type="EMBL" id="KZS97913.1"/>
    </source>
</evidence>
<dbReference type="InterPro" id="IPR027368">
    <property type="entry name" value="MnmE_dom2"/>
</dbReference>
<dbReference type="NCBIfam" id="NF003661">
    <property type="entry name" value="PRK05291.1-3"/>
    <property type="match status" value="1"/>
</dbReference>
<reference evidence="9 10" key="1">
    <citation type="journal article" date="2016" name="Mol. Biol. Evol.">
        <title>Comparative Genomics of Early-Diverging Mushroom-Forming Fungi Provides Insights into the Origins of Lignocellulose Decay Capabilities.</title>
        <authorList>
            <person name="Nagy L.G."/>
            <person name="Riley R."/>
            <person name="Tritt A."/>
            <person name="Adam C."/>
            <person name="Daum C."/>
            <person name="Floudas D."/>
            <person name="Sun H."/>
            <person name="Yadav J.S."/>
            <person name="Pangilinan J."/>
            <person name="Larsson K.H."/>
            <person name="Matsuura K."/>
            <person name="Barry K."/>
            <person name="Labutti K."/>
            <person name="Kuo R."/>
            <person name="Ohm R.A."/>
            <person name="Bhattacharya S.S."/>
            <person name="Shirouzu T."/>
            <person name="Yoshinaga Y."/>
            <person name="Martin F.M."/>
            <person name="Grigoriev I.V."/>
            <person name="Hibbett D.S."/>
        </authorList>
    </citation>
    <scope>NUCLEOTIDE SEQUENCE [LARGE SCALE GENOMIC DNA]</scope>
    <source>
        <strain evidence="9 10">HHB9708</strain>
    </source>
</reference>
<dbReference type="InterPro" id="IPR027266">
    <property type="entry name" value="TrmE/GcvT-like"/>
</dbReference>
<dbReference type="HAMAP" id="MF_00379">
    <property type="entry name" value="GTPase_MnmE"/>
    <property type="match status" value="1"/>
</dbReference>
<dbReference type="GO" id="GO:0005739">
    <property type="term" value="C:mitochondrion"/>
    <property type="evidence" value="ECO:0007669"/>
    <property type="project" value="TreeGrafter"/>
</dbReference>
<dbReference type="Gene3D" id="1.20.120.430">
    <property type="entry name" value="tRNA modification GTPase MnmE domain 2"/>
    <property type="match status" value="1"/>
</dbReference>
<evidence type="ECO:0000256" key="3">
    <source>
        <dbReference type="ARBA" id="ARBA00022741"/>
    </source>
</evidence>
<dbReference type="EMBL" id="KV419396">
    <property type="protein sequence ID" value="KZS97913.1"/>
    <property type="molecule type" value="Genomic_DNA"/>
</dbReference>
<evidence type="ECO:0000259" key="8">
    <source>
        <dbReference type="Pfam" id="PF12631"/>
    </source>
</evidence>
<dbReference type="InterPro" id="IPR005225">
    <property type="entry name" value="Small_GTP-bd"/>
</dbReference>
<evidence type="ECO:0000256" key="4">
    <source>
        <dbReference type="ARBA" id="ARBA00023134"/>
    </source>
</evidence>
<dbReference type="NCBIfam" id="TIGR00450">
    <property type="entry name" value="mnmE_trmE_thdF"/>
    <property type="match status" value="1"/>
</dbReference>
<dbReference type="SUPFAM" id="SSF116878">
    <property type="entry name" value="TrmE connector domain"/>
    <property type="match status" value="1"/>
</dbReference>
<evidence type="ECO:0000313" key="10">
    <source>
        <dbReference type="Proteomes" id="UP000076722"/>
    </source>
</evidence>
<protein>
    <submittedName>
        <fullName evidence="9">tRNA modification GTPase TrmE</fullName>
    </submittedName>
</protein>
<organism evidence="9 10">
    <name type="scientific">Sistotremastrum niveocremeum HHB9708</name>
    <dbReference type="NCBI Taxonomy" id="1314777"/>
    <lineage>
        <taxon>Eukaryota</taxon>
        <taxon>Fungi</taxon>
        <taxon>Dikarya</taxon>
        <taxon>Basidiomycota</taxon>
        <taxon>Agaricomycotina</taxon>
        <taxon>Agaricomycetes</taxon>
        <taxon>Sistotremastrales</taxon>
        <taxon>Sistotremastraceae</taxon>
        <taxon>Sertulicium</taxon>
        <taxon>Sertulicium niveocremeum</taxon>
    </lineage>
</organism>
<proteinExistence type="inferred from homology"/>
<dbReference type="GO" id="GO:0003924">
    <property type="term" value="F:GTPase activity"/>
    <property type="evidence" value="ECO:0007669"/>
    <property type="project" value="InterPro"/>
</dbReference>
<dbReference type="InterPro" id="IPR004520">
    <property type="entry name" value="GTPase_MnmE"/>
</dbReference>
<keyword evidence="3 5" id="KW-0547">Nucleotide-binding</keyword>
<dbReference type="AlphaFoldDB" id="A0A164ZPD9"/>
<dbReference type="Pfam" id="PF10396">
    <property type="entry name" value="TrmE_N"/>
    <property type="match status" value="1"/>
</dbReference>
<dbReference type="Proteomes" id="UP000076722">
    <property type="component" value="Unassembled WGS sequence"/>
</dbReference>
<dbReference type="PANTHER" id="PTHR42714:SF2">
    <property type="entry name" value="TRNA MODIFICATION GTPASE GTPBP3, MITOCHONDRIAL"/>
    <property type="match status" value="1"/>
</dbReference>
<evidence type="ECO:0000259" key="6">
    <source>
        <dbReference type="Pfam" id="PF01926"/>
    </source>
</evidence>
<sequence length="502" mass="55194">MEICEFESTMRIWRRRMKTTSASVMKVRTLLSSLKERKTIYALSTPPGKAGIGVIRISGPGSSDVYERMVKLSNGSNRKPTPWKMQRCHVLSLEGEMLDDGLCVFFKGKLTLTPRSFTTEDMLELHVHSGSAVLRAVLNTLGRMDGCRPAEPGEFTRRAFEAGRIDLTEVEGIRDVIDAETDEQRKLALTAAGGETKRRIESIRQQLIRCLANVEAVIDFGEGEDLEEGVFEHAKESARNLLAEIRGHLDDGRRGEIMRSGIRLAIFGPPNVGKSSLLNFLAQREAAIVTPIAGTTRDVLEVTLDIGGMPVVIADTAGIRKSEDLVESIGIAKAETTATTADVRICMLSMSAMDSAEAMAEHVAGVSSLIDKDTLIILNKADEQSDVDLCALEKLVGARTLWTMSLLQRTGVAEFVDGFGRELRRRFAVAPDRRPLITQARHRVHLERASEFISAFIGYSVDEVVEGAEELRYAADEVGRIGGQIAVEDVLDALFRDFCIGK</sequence>
<accession>A0A164ZPD9</accession>
<gene>
    <name evidence="9" type="ORF">SISNIDRAFT_523301</name>
</gene>
<evidence type="ECO:0000259" key="7">
    <source>
        <dbReference type="Pfam" id="PF10396"/>
    </source>
</evidence>
<dbReference type="GO" id="GO:0030488">
    <property type="term" value="P:tRNA methylation"/>
    <property type="evidence" value="ECO:0007669"/>
    <property type="project" value="TreeGrafter"/>
</dbReference>
<dbReference type="Pfam" id="PF12631">
    <property type="entry name" value="MnmE_helical"/>
    <property type="match status" value="1"/>
</dbReference>
<keyword evidence="2 5" id="KW-0819">tRNA processing</keyword>
<dbReference type="CDD" id="cd04164">
    <property type="entry name" value="trmE"/>
    <property type="match status" value="1"/>
</dbReference>
<dbReference type="InterPro" id="IPR025867">
    <property type="entry name" value="MnmE_helical"/>
</dbReference>
<dbReference type="InterPro" id="IPR031168">
    <property type="entry name" value="G_TrmE"/>
</dbReference>
<keyword evidence="4 5" id="KW-0342">GTP-binding</keyword>
<feature type="domain" description="G" evidence="6">
    <location>
        <begin position="264"/>
        <end position="380"/>
    </location>
</feature>
<keyword evidence="10" id="KW-1185">Reference proteome</keyword>
<dbReference type="InterPro" id="IPR018948">
    <property type="entry name" value="GTP-bd_TrmE_N"/>
</dbReference>
<dbReference type="PANTHER" id="PTHR42714">
    <property type="entry name" value="TRNA MODIFICATION GTPASE GTPBP3"/>
    <property type="match status" value="1"/>
</dbReference>
<dbReference type="GO" id="GO:0002098">
    <property type="term" value="P:tRNA wobble uridine modification"/>
    <property type="evidence" value="ECO:0007669"/>
    <property type="project" value="TreeGrafter"/>
</dbReference>
<comment type="similarity">
    <text evidence="1 5">Belongs to the TRAFAC class TrmE-Era-EngA-EngB-Septin-like GTPase superfamily. TrmE GTPase family.</text>
</comment>
<dbReference type="NCBIfam" id="TIGR00231">
    <property type="entry name" value="small_GTP"/>
    <property type="match status" value="1"/>
</dbReference>
<dbReference type="InterPro" id="IPR006073">
    <property type="entry name" value="GTP-bd"/>
</dbReference>
<dbReference type="CDD" id="cd14858">
    <property type="entry name" value="TrmE_N"/>
    <property type="match status" value="1"/>
</dbReference>
<feature type="domain" description="GTP-binding protein TrmE N-terminal" evidence="7">
    <location>
        <begin position="39"/>
        <end position="164"/>
    </location>
</feature>
<evidence type="ECO:0000256" key="5">
    <source>
        <dbReference type="RuleBase" id="RU003313"/>
    </source>
</evidence>
<dbReference type="InterPro" id="IPR027417">
    <property type="entry name" value="P-loop_NTPase"/>
</dbReference>
<dbReference type="SUPFAM" id="SSF52540">
    <property type="entry name" value="P-loop containing nucleoside triphosphate hydrolases"/>
    <property type="match status" value="1"/>
</dbReference>
<evidence type="ECO:0000256" key="2">
    <source>
        <dbReference type="ARBA" id="ARBA00022694"/>
    </source>
</evidence>
<evidence type="ECO:0000256" key="1">
    <source>
        <dbReference type="ARBA" id="ARBA00011043"/>
    </source>
</evidence>
<dbReference type="Pfam" id="PF01926">
    <property type="entry name" value="MMR_HSR1"/>
    <property type="match status" value="1"/>
</dbReference>
<dbReference type="Gene3D" id="3.40.50.300">
    <property type="entry name" value="P-loop containing nucleotide triphosphate hydrolases"/>
    <property type="match status" value="1"/>
</dbReference>